<reference evidence="1" key="1">
    <citation type="journal article" date="2025" name="Int. J. Syst. Evol. Microbiol.">
        <title>Streptomyces citrinus sp. nov., with yellow diffusible pigment.</title>
        <authorList>
            <person name="He Y."/>
            <person name="Yang E."/>
            <person name="Xu J."/>
            <person name="Sun Y."/>
            <person name="Sun L."/>
        </authorList>
    </citation>
    <scope>NUCLEOTIDE SEQUENCE</scope>
    <source>
        <strain evidence="1">Q6</strain>
    </source>
</reference>
<dbReference type="Proteomes" id="UP001432251">
    <property type="component" value="Chromosome"/>
</dbReference>
<sequence>MTTQSYGAWRTVSAAVAGGIAGAAGLHLWQRFGRPARKSAAAERHRQARAHQQRMHWDLLTKALDDPSLAVVIDNYGQDLSPEKRRQFLYANLWYVQVFHLYDSGALTKREVFGRLRELFQSAYIRDYWEATRHHRASLDPRSTEAEMGRIADALFKELEDAETDEWWVVGEPPQA</sequence>
<evidence type="ECO:0000313" key="1">
    <source>
        <dbReference type="EMBL" id="WWQ67124.1"/>
    </source>
</evidence>
<name>A0ACD5AIY1_9ACTN</name>
<dbReference type="EMBL" id="CP146022">
    <property type="protein sequence ID" value="WWQ67124.1"/>
    <property type="molecule type" value="Genomic_DNA"/>
</dbReference>
<organism evidence="1 2">
    <name type="scientific">Streptomyces citrinus</name>
    <dbReference type="NCBI Taxonomy" id="3118173"/>
    <lineage>
        <taxon>Bacteria</taxon>
        <taxon>Bacillati</taxon>
        <taxon>Actinomycetota</taxon>
        <taxon>Actinomycetes</taxon>
        <taxon>Kitasatosporales</taxon>
        <taxon>Streptomycetaceae</taxon>
        <taxon>Streptomyces</taxon>
    </lineage>
</organism>
<gene>
    <name evidence="1" type="ORF">V2W30_29915</name>
</gene>
<evidence type="ECO:0000313" key="2">
    <source>
        <dbReference type="Proteomes" id="UP001432251"/>
    </source>
</evidence>
<accession>A0ACD5AIY1</accession>
<proteinExistence type="predicted"/>
<keyword evidence="2" id="KW-1185">Reference proteome</keyword>
<protein>
    <submittedName>
        <fullName evidence="1">DUF6082 family protein</fullName>
    </submittedName>
</protein>